<reference evidence="2" key="3">
    <citation type="submission" date="2025-08" db="UniProtKB">
        <authorList>
            <consortium name="RefSeq"/>
        </authorList>
    </citation>
    <scope>IDENTIFICATION</scope>
    <source>
        <strain evidence="2">NI907</strain>
    </source>
</reference>
<dbReference type="GeneID" id="41965326"/>
<reference evidence="2" key="2">
    <citation type="submission" date="2019-10" db="EMBL/GenBank/DDBJ databases">
        <authorList>
            <consortium name="NCBI Genome Project"/>
        </authorList>
    </citation>
    <scope>NUCLEOTIDE SEQUENCE</scope>
    <source>
        <strain evidence="2">NI907</strain>
    </source>
</reference>
<keyword evidence="1" id="KW-1185">Reference proteome</keyword>
<dbReference type="AlphaFoldDB" id="A0A6P8AY85"/>
<dbReference type="RefSeq" id="XP_030979878.1">
    <property type="nucleotide sequence ID" value="XM_031130418.1"/>
</dbReference>
<name>A0A6P8AY85_PYRGI</name>
<dbReference type="Proteomes" id="UP000515153">
    <property type="component" value="Chromosome VII"/>
</dbReference>
<protein>
    <submittedName>
        <fullName evidence="2">Uncharacterized protein</fullName>
    </submittedName>
</protein>
<dbReference type="KEGG" id="pgri:PgNI_10447"/>
<evidence type="ECO:0000313" key="1">
    <source>
        <dbReference type="Proteomes" id="UP000515153"/>
    </source>
</evidence>
<organism evidence="1 2">
    <name type="scientific">Pyricularia grisea</name>
    <name type="common">Crabgrass-specific blast fungus</name>
    <name type="synonym">Magnaporthe grisea</name>
    <dbReference type="NCBI Taxonomy" id="148305"/>
    <lineage>
        <taxon>Eukaryota</taxon>
        <taxon>Fungi</taxon>
        <taxon>Dikarya</taxon>
        <taxon>Ascomycota</taxon>
        <taxon>Pezizomycotina</taxon>
        <taxon>Sordariomycetes</taxon>
        <taxon>Sordariomycetidae</taxon>
        <taxon>Magnaporthales</taxon>
        <taxon>Pyriculariaceae</taxon>
        <taxon>Pyricularia</taxon>
    </lineage>
</organism>
<reference evidence="1 2" key="1">
    <citation type="journal article" date="2019" name="Mol. Biol. Evol.">
        <title>Blast fungal genomes show frequent chromosomal changes, gene gains and losses, and effector gene turnover.</title>
        <authorList>
            <person name="Gomez Luciano L.B."/>
            <person name="Jason Tsai I."/>
            <person name="Chuma I."/>
            <person name="Tosa Y."/>
            <person name="Chen Y.H."/>
            <person name="Li J.Y."/>
            <person name="Li M.Y."/>
            <person name="Jade Lu M.Y."/>
            <person name="Nakayashiki H."/>
            <person name="Li W.H."/>
        </authorList>
    </citation>
    <scope>NUCLEOTIDE SEQUENCE [LARGE SCALE GENOMIC DNA]</scope>
    <source>
        <strain evidence="1 2">NI907</strain>
    </source>
</reference>
<accession>A0A6P8AY85</accession>
<proteinExistence type="predicted"/>
<sequence>MAEEDKIASLCDATTLPRNRTKTAPIVYENLREKLLADERTPQVSWVFADADLP</sequence>
<evidence type="ECO:0000313" key="2">
    <source>
        <dbReference type="RefSeq" id="XP_030979878.1"/>
    </source>
</evidence>
<gene>
    <name evidence="2" type="ORF">PgNI_10447</name>
</gene>